<accession>A0A165SL93</accession>
<dbReference type="EMBL" id="KV425572">
    <property type="protein sequence ID" value="KZT25332.1"/>
    <property type="molecule type" value="Genomic_DNA"/>
</dbReference>
<organism evidence="1 2">
    <name type="scientific">Neolentinus lepideus HHB14362 ss-1</name>
    <dbReference type="NCBI Taxonomy" id="1314782"/>
    <lineage>
        <taxon>Eukaryota</taxon>
        <taxon>Fungi</taxon>
        <taxon>Dikarya</taxon>
        <taxon>Basidiomycota</taxon>
        <taxon>Agaricomycotina</taxon>
        <taxon>Agaricomycetes</taxon>
        <taxon>Gloeophyllales</taxon>
        <taxon>Gloeophyllaceae</taxon>
        <taxon>Neolentinus</taxon>
    </lineage>
</organism>
<evidence type="ECO:0000313" key="1">
    <source>
        <dbReference type="EMBL" id="KZT25332.1"/>
    </source>
</evidence>
<gene>
    <name evidence="1" type="ORF">NEOLEDRAFT_1133700</name>
</gene>
<dbReference type="Proteomes" id="UP000076761">
    <property type="component" value="Unassembled WGS sequence"/>
</dbReference>
<dbReference type="AlphaFoldDB" id="A0A165SL93"/>
<name>A0A165SL93_9AGAM</name>
<keyword evidence="2" id="KW-1185">Reference proteome</keyword>
<sequence length="72" mass="7547">MSTMHLFEHAFISNSLNVCHLHHGFHSAQLGDAHQLPGGTKVGAGSKLTSLISTLTAAASNSLNCVRSEYAA</sequence>
<protein>
    <submittedName>
        <fullName evidence="1">Uncharacterized protein</fullName>
    </submittedName>
</protein>
<reference evidence="1 2" key="1">
    <citation type="journal article" date="2016" name="Mol. Biol. Evol.">
        <title>Comparative Genomics of Early-Diverging Mushroom-Forming Fungi Provides Insights into the Origins of Lignocellulose Decay Capabilities.</title>
        <authorList>
            <person name="Nagy L.G."/>
            <person name="Riley R."/>
            <person name="Tritt A."/>
            <person name="Adam C."/>
            <person name="Daum C."/>
            <person name="Floudas D."/>
            <person name="Sun H."/>
            <person name="Yadav J.S."/>
            <person name="Pangilinan J."/>
            <person name="Larsson K.H."/>
            <person name="Matsuura K."/>
            <person name="Barry K."/>
            <person name="Labutti K."/>
            <person name="Kuo R."/>
            <person name="Ohm R.A."/>
            <person name="Bhattacharya S.S."/>
            <person name="Shirouzu T."/>
            <person name="Yoshinaga Y."/>
            <person name="Martin F.M."/>
            <person name="Grigoriev I.V."/>
            <person name="Hibbett D.S."/>
        </authorList>
    </citation>
    <scope>NUCLEOTIDE SEQUENCE [LARGE SCALE GENOMIC DNA]</scope>
    <source>
        <strain evidence="1 2">HHB14362 ss-1</strain>
    </source>
</reference>
<proteinExistence type="predicted"/>
<evidence type="ECO:0000313" key="2">
    <source>
        <dbReference type="Proteomes" id="UP000076761"/>
    </source>
</evidence>
<dbReference type="InParanoid" id="A0A165SL93"/>